<dbReference type="SUPFAM" id="SSF48208">
    <property type="entry name" value="Six-hairpin glycosidases"/>
    <property type="match status" value="1"/>
</dbReference>
<evidence type="ECO:0000313" key="4">
    <source>
        <dbReference type="Proteomes" id="UP000626026"/>
    </source>
</evidence>
<organism evidence="3 4">
    <name type="scientific">Teichococcus aerophilus</name>
    <dbReference type="NCBI Taxonomy" id="1224513"/>
    <lineage>
        <taxon>Bacteria</taxon>
        <taxon>Pseudomonadati</taxon>
        <taxon>Pseudomonadota</taxon>
        <taxon>Alphaproteobacteria</taxon>
        <taxon>Acetobacterales</taxon>
        <taxon>Roseomonadaceae</taxon>
        <taxon>Roseomonas</taxon>
    </lineage>
</organism>
<dbReference type="EMBL" id="JACTVA010000050">
    <property type="protein sequence ID" value="MBC9209273.1"/>
    <property type="molecule type" value="Genomic_DNA"/>
</dbReference>
<reference evidence="3 4" key="1">
    <citation type="journal article" date="2013" name="Int. J. Syst. Evol. Microbiol.">
        <title>Roseomonas aerophila sp. nov., isolated from air.</title>
        <authorList>
            <person name="Kim S.J."/>
            <person name="Weon H.Y."/>
            <person name="Ahn J.H."/>
            <person name="Hong S.B."/>
            <person name="Seok S.J."/>
            <person name="Whang K.S."/>
            <person name="Kwon S.W."/>
        </authorList>
    </citation>
    <scope>NUCLEOTIDE SEQUENCE [LARGE SCALE GENOMIC DNA]</scope>
    <source>
        <strain evidence="3 4">NBRC 108923</strain>
    </source>
</reference>
<dbReference type="Gene3D" id="1.50.10.10">
    <property type="match status" value="1"/>
</dbReference>
<comment type="similarity">
    <text evidence="1">Belongs to the N-acylglucosamine 2-epimerase family.</text>
</comment>
<dbReference type="Proteomes" id="UP000626026">
    <property type="component" value="Unassembled WGS sequence"/>
</dbReference>
<evidence type="ECO:0000313" key="3">
    <source>
        <dbReference type="EMBL" id="MBC9209273.1"/>
    </source>
</evidence>
<accession>A0ABR7RSF6</accession>
<keyword evidence="2" id="KW-0413">Isomerase</keyword>
<evidence type="ECO:0000256" key="1">
    <source>
        <dbReference type="ARBA" id="ARBA00008558"/>
    </source>
</evidence>
<protein>
    <submittedName>
        <fullName evidence="3">AGE family epimerase/isomerase</fullName>
    </submittedName>
</protein>
<name>A0ABR7RSF6_9PROT</name>
<evidence type="ECO:0000256" key="2">
    <source>
        <dbReference type="ARBA" id="ARBA00023235"/>
    </source>
</evidence>
<dbReference type="InterPro" id="IPR008928">
    <property type="entry name" value="6-hairpin_glycosidase_sf"/>
</dbReference>
<proteinExistence type="inferred from homology"/>
<dbReference type="InterPro" id="IPR012341">
    <property type="entry name" value="6hp_glycosidase-like_sf"/>
</dbReference>
<dbReference type="Pfam" id="PF07221">
    <property type="entry name" value="GlcNAc_2-epim"/>
    <property type="match status" value="1"/>
</dbReference>
<comment type="caution">
    <text evidence="3">The sequence shown here is derived from an EMBL/GenBank/DDBJ whole genome shotgun (WGS) entry which is preliminary data.</text>
</comment>
<dbReference type="PANTHER" id="PTHR15108">
    <property type="entry name" value="N-ACYLGLUCOSAMINE-2-EPIMERASE"/>
    <property type="match status" value="1"/>
</dbReference>
<sequence>MNSAASGTASPLAAADSAASWLRDAAWPLWLEHGVDWARGGFCESLDLQTLQSPAQFRRLRVVARQVFVFSHAHAAGLPRAGDAVELGITFLRDKARAADGGYAQRFALDGAVISDHRDLYDHAFVLLALSSASRLLPAAPLRQEALALLQYLDSQFPHALGGYLESLPPALPRRQNPHMHLLEACLAASEAFGDAIFLQRAGDIVRLFLDRFLDQTHGTLPEFFDEALRPLRENGLYLVEPGHHCEWVWLLDWYQQLAAGKGVADTSTIAGANRGLMSFVDRFGINPQLGTLYDEVVVSGDVHGYGSRLWPQTERLKAEILRPDASPAKIQAAFAALDRYLTPAPRGLWHERLDQTGHASVEPAPASSLYHLTAGIVVSQQHLAKGTVPA</sequence>
<dbReference type="InterPro" id="IPR010819">
    <property type="entry name" value="AGE/CE"/>
</dbReference>
<keyword evidence="4" id="KW-1185">Reference proteome</keyword>
<gene>
    <name evidence="3" type="ORF">IBL26_20680</name>
</gene>